<evidence type="ECO:0000313" key="3">
    <source>
        <dbReference type="EMBL" id="QLC49321.1"/>
    </source>
</evidence>
<dbReference type="EMBL" id="CP058215">
    <property type="protein sequence ID" value="QLC49321.1"/>
    <property type="molecule type" value="Genomic_DNA"/>
</dbReference>
<proteinExistence type="predicted"/>
<keyword evidence="1" id="KW-1133">Transmembrane helix</keyword>
<dbReference type="KEGG" id="mzi:HWN40_03100"/>
<dbReference type="Proteomes" id="UP000509594">
    <property type="component" value="Chromosome"/>
</dbReference>
<feature type="transmembrane region" description="Helical" evidence="1">
    <location>
        <begin position="276"/>
        <end position="296"/>
    </location>
</feature>
<feature type="domain" description="Cytochrome c-type biogenesis protein CcmF C-terminal" evidence="2">
    <location>
        <begin position="9"/>
        <end position="295"/>
    </location>
</feature>
<feature type="transmembrane region" description="Helical" evidence="1">
    <location>
        <begin position="58"/>
        <end position="76"/>
    </location>
</feature>
<keyword evidence="1" id="KW-0812">Transmembrane</keyword>
<feature type="transmembrane region" description="Helical" evidence="1">
    <location>
        <begin position="138"/>
        <end position="159"/>
    </location>
</feature>
<keyword evidence="1" id="KW-0472">Membrane</keyword>
<dbReference type="InterPro" id="IPR032523">
    <property type="entry name" value="CcmF_C"/>
</dbReference>
<evidence type="ECO:0000256" key="1">
    <source>
        <dbReference type="SAM" id="Phobius"/>
    </source>
</evidence>
<sequence length="319" mass="35583">MKGKKPLLTSKNTMFATVLVFLLLATIIMMGMITPLIAKLTTGVEVSLEPDYFNNRTALPTAALVLLLSTCLLVGYMGQKNTLVVVGGYALLSVFFAIISPFGNLPIDVSVPIISVALMATIYKIGKALGRDSFRGKARGVSAHLIHLGILFILLGIVLSSNMKVEGTGVASLEEVAHFEGQDYVLRITGMDSSYRGEAYQQYPGSSYVTRIDFDIYKRGEYFREGEMEYITDFKWGQSYTTTYIHRGLTEELFIAPRVVDLQEGRTDIYMRTVPFINFLWGGMYLMVIGIVLLLISDRHKDGRLKQENEKKKTKGARK</sequence>
<dbReference type="AlphaFoldDB" id="A0A7D5I449"/>
<feature type="transmembrane region" description="Helical" evidence="1">
    <location>
        <begin position="12"/>
        <end position="38"/>
    </location>
</feature>
<keyword evidence="4" id="KW-1185">Reference proteome</keyword>
<feature type="transmembrane region" description="Helical" evidence="1">
    <location>
        <begin position="83"/>
        <end position="103"/>
    </location>
</feature>
<gene>
    <name evidence="3" type="ORF">HWN40_03100</name>
</gene>
<evidence type="ECO:0000313" key="4">
    <source>
        <dbReference type="Proteomes" id="UP000509594"/>
    </source>
</evidence>
<accession>A0A7D5I449</accession>
<organism evidence="3 4">
    <name type="scientific">Methanolobus zinderi</name>
    <dbReference type="NCBI Taxonomy" id="536044"/>
    <lineage>
        <taxon>Archaea</taxon>
        <taxon>Methanobacteriati</taxon>
        <taxon>Methanobacteriota</taxon>
        <taxon>Stenosarchaea group</taxon>
        <taxon>Methanomicrobia</taxon>
        <taxon>Methanosarcinales</taxon>
        <taxon>Methanosarcinaceae</taxon>
        <taxon>Methanolobus</taxon>
    </lineage>
</organism>
<feature type="transmembrane region" description="Helical" evidence="1">
    <location>
        <begin position="109"/>
        <end position="126"/>
    </location>
</feature>
<evidence type="ECO:0000259" key="2">
    <source>
        <dbReference type="Pfam" id="PF16327"/>
    </source>
</evidence>
<dbReference type="OrthoDB" id="137664at2157"/>
<protein>
    <recommendedName>
        <fullName evidence="2">Cytochrome c-type biogenesis protein CcmF C-terminal domain-containing protein</fullName>
    </recommendedName>
</protein>
<name>A0A7D5I449_9EURY</name>
<dbReference type="GeneID" id="55820629"/>
<dbReference type="RefSeq" id="WP_176964384.1">
    <property type="nucleotide sequence ID" value="NZ_CP058215.1"/>
</dbReference>
<reference evidence="3 4" key="1">
    <citation type="submission" date="2020-06" db="EMBL/GenBank/DDBJ databases">
        <title>Methanolobus halotolerans sp. nov., isolated from a saline lake Tus in Siberia.</title>
        <authorList>
            <person name="Shen Y."/>
            <person name="Chen S.-C."/>
            <person name="Lai M.-C."/>
            <person name="Huang H.-H."/>
            <person name="Chiu H.-H."/>
            <person name="Tang S.-L."/>
            <person name="Rogozin D.Y."/>
            <person name="Degermendzhy A.G."/>
        </authorList>
    </citation>
    <scope>NUCLEOTIDE SEQUENCE [LARGE SCALE GENOMIC DNA]</scope>
    <source>
        <strain evidence="3 4">DSM 21339</strain>
    </source>
</reference>
<dbReference type="Pfam" id="PF16327">
    <property type="entry name" value="CcmF_C"/>
    <property type="match status" value="1"/>
</dbReference>